<dbReference type="InterPro" id="IPR003812">
    <property type="entry name" value="Fido"/>
</dbReference>
<dbReference type="SUPFAM" id="SSF140931">
    <property type="entry name" value="Fic-like"/>
    <property type="match status" value="1"/>
</dbReference>
<organism evidence="2 3">
    <name type="scientific">Candidatus Southlakia epibionticum</name>
    <dbReference type="NCBI Taxonomy" id="3043284"/>
    <lineage>
        <taxon>Bacteria</taxon>
        <taxon>Candidatus Saccharimonadota</taxon>
        <taxon>Candidatus Saccharimonadia</taxon>
        <taxon>Candidatus Saccharimonadales</taxon>
        <taxon>Candidatus Saccharimonadaceae</taxon>
        <taxon>Candidatus Southlakia</taxon>
    </lineage>
</organism>
<dbReference type="PANTHER" id="PTHR13504:SF38">
    <property type="entry name" value="FIDO DOMAIN-CONTAINING PROTEIN"/>
    <property type="match status" value="1"/>
</dbReference>
<dbReference type="PROSITE" id="PS51459">
    <property type="entry name" value="FIDO"/>
    <property type="match status" value="1"/>
</dbReference>
<dbReference type="InterPro" id="IPR026287">
    <property type="entry name" value="SoFic-like"/>
</dbReference>
<dbReference type="Proteomes" id="UP001177295">
    <property type="component" value="Chromosome"/>
</dbReference>
<feature type="domain" description="Fido" evidence="1">
    <location>
        <begin position="131"/>
        <end position="282"/>
    </location>
</feature>
<dbReference type="PIRSF" id="PIRSF038925">
    <property type="entry name" value="AMP-prot_trans"/>
    <property type="match status" value="1"/>
</dbReference>
<evidence type="ECO:0000259" key="1">
    <source>
        <dbReference type="PROSITE" id="PS51459"/>
    </source>
</evidence>
<proteinExistence type="predicted"/>
<protein>
    <recommendedName>
        <fullName evidence="1">Fido domain-containing protein</fullName>
    </recommendedName>
</protein>
<evidence type="ECO:0000313" key="3">
    <source>
        <dbReference type="Proteomes" id="UP001177295"/>
    </source>
</evidence>
<dbReference type="EMBL" id="CP124550">
    <property type="protein sequence ID" value="WIO46445.1"/>
    <property type="molecule type" value="Genomic_DNA"/>
</dbReference>
<dbReference type="InterPro" id="IPR040198">
    <property type="entry name" value="Fido_containing"/>
</dbReference>
<dbReference type="InterPro" id="IPR025758">
    <property type="entry name" value="Fic/DOC_N"/>
</dbReference>
<dbReference type="InterPro" id="IPR036597">
    <property type="entry name" value="Fido-like_dom_sf"/>
</dbReference>
<dbReference type="RefSeq" id="WP_376753971.1">
    <property type="nucleotide sequence ID" value="NZ_CP124550.1"/>
</dbReference>
<accession>A0ABY8WY70</accession>
<name>A0ABY8WY70_9BACT</name>
<keyword evidence="3" id="KW-1185">Reference proteome</keyword>
<gene>
    <name evidence="2" type="ORF">SEML1_0849</name>
</gene>
<dbReference type="Pfam" id="PF02661">
    <property type="entry name" value="Fic"/>
    <property type="match status" value="1"/>
</dbReference>
<dbReference type="PANTHER" id="PTHR13504">
    <property type="entry name" value="FIDO DOMAIN-CONTAINING PROTEIN DDB_G0283145"/>
    <property type="match status" value="1"/>
</dbReference>
<sequence>MTKISSKNPRIGVYRPQPEGFKAFVLEPFPPKDTLVFSSAIQQKHAEAMRLLGKLDGITALLPDRDYFLEMFVRKDASSSSQIEGTQASISDAIEALNIERRNNLPQDVDDILHYIEALNYGLERAKDFPFSLRFIRELHEKLMTGARNTHNPFPGEFRRTQNWIGGTRPDNARFVPPPVCEMNQALNDLEKFIHADDEYLPLIKAGLLHAQFETIHPFLDGNGRTGRMLVTMFLWHRRLLEMPVLYLSTYFKKHQETYYEKLNAYHSENGNAEEWVEFFLDGVIDIANSSIETCRKITELRERDMRKAQKLGKATAPKTLDMIRFLYKMPTVGIADVVNQTRYSRPSAYKLIDRLVDMNILYPADENDGYGKKYTYKDYVEVFAEDESLG</sequence>
<reference evidence="2 3" key="1">
    <citation type="journal article" date="2023" name="Cell">
        <title>Genetic manipulation of Patescibacteria provides mechanistic insights into microbial dark matter and the epibiotic lifestyle.</title>
        <authorList>
            <person name="Wang Y."/>
            <person name="Gallagher L.A."/>
            <person name="Andrade P.A."/>
            <person name="Liu A."/>
            <person name="Humphreys I.R."/>
            <person name="Turkarslan S."/>
            <person name="Cutler K.J."/>
            <person name="Arrieta-Ortiz M.L."/>
            <person name="Li Y."/>
            <person name="Radey M.C."/>
            <person name="McLean J.S."/>
            <person name="Cong Q."/>
            <person name="Baker D."/>
            <person name="Baliga N.S."/>
            <person name="Peterson S.B."/>
            <person name="Mougous J.D."/>
        </authorList>
    </citation>
    <scope>NUCLEOTIDE SEQUENCE [LARGE SCALE GENOMIC DNA]</scope>
    <source>
        <strain evidence="2 3">ML1</strain>
    </source>
</reference>
<dbReference type="Gene3D" id="1.10.3290.10">
    <property type="entry name" value="Fido-like domain"/>
    <property type="match status" value="1"/>
</dbReference>
<dbReference type="Pfam" id="PF13784">
    <property type="entry name" value="Fic_N"/>
    <property type="match status" value="1"/>
</dbReference>
<evidence type="ECO:0000313" key="2">
    <source>
        <dbReference type="EMBL" id="WIO46445.1"/>
    </source>
</evidence>